<name>A0A0E9UEL3_ANGAN</name>
<dbReference type="EMBL" id="GBXM01044346">
    <property type="protein sequence ID" value="JAH64231.1"/>
    <property type="molecule type" value="Transcribed_RNA"/>
</dbReference>
<proteinExistence type="predicted"/>
<reference evidence="1" key="1">
    <citation type="submission" date="2014-11" db="EMBL/GenBank/DDBJ databases">
        <authorList>
            <person name="Amaro Gonzalez C."/>
        </authorList>
    </citation>
    <scope>NUCLEOTIDE SEQUENCE</scope>
</reference>
<sequence>MYPIKTKENKNLKRLMVMFPTHRVNGNLSSSCWMSS</sequence>
<evidence type="ECO:0000313" key="1">
    <source>
        <dbReference type="EMBL" id="JAH64231.1"/>
    </source>
</evidence>
<accession>A0A0E9UEL3</accession>
<dbReference type="AlphaFoldDB" id="A0A0E9UEL3"/>
<reference evidence="1" key="2">
    <citation type="journal article" date="2015" name="Fish Shellfish Immunol.">
        <title>Early steps in the European eel (Anguilla anguilla)-Vibrio vulnificus interaction in the gills: Role of the RtxA13 toxin.</title>
        <authorList>
            <person name="Callol A."/>
            <person name="Pajuelo D."/>
            <person name="Ebbesson L."/>
            <person name="Teles M."/>
            <person name="MacKenzie S."/>
            <person name="Amaro C."/>
        </authorList>
    </citation>
    <scope>NUCLEOTIDE SEQUENCE</scope>
</reference>
<protein>
    <submittedName>
        <fullName evidence="1">Uncharacterized protein</fullName>
    </submittedName>
</protein>
<organism evidence="1">
    <name type="scientific">Anguilla anguilla</name>
    <name type="common">European freshwater eel</name>
    <name type="synonym">Muraena anguilla</name>
    <dbReference type="NCBI Taxonomy" id="7936"/>
    <lineage>
        <taxon>Eukaryota</taxon>
        <taxon>Metazoa</taxon>
        <taxon>Chordata</taxon>
        <taxon>Craniata</taxon>
        <taxon>Vertebrata</taxon>
        <taxon>Euteleostomi</taxon>
        <taxon>Actinopterygii</taxon>
        <taxon>Neopterygii</taxon>
        <taxon>Teleostei</taxon>
        <taxon>Anguilliformes</taxon>
        <taxon>Anguillidae</taxon>
        <taxon>Anguilla</taxon>
    </lineage>
</organism>